<organism evidence="1">
    <name type="scientific">Arundo donax</name>
    <name type="common">Giant reed</name>
    <name type="synonym">Donax arundinaceus</name>
    <dbReference type="NCBI Taxonomy" id="35708"/>
    <lineage>
        <taxon>Eukaryota</taxon>
        <taxon>Viridiplantae</taxon>
        <taxon>Streptophyta</taxon>
        <taxon>Embryophyta</taxon>
        <taxon>Tracheophyta</taxon>
        <taxon>Spermatophyta</taxon>
        <taxon>Magnoliopsida</taxon>
        <taxon>Liliopsida</taxon>
        <taxon>Poales</taxon>
        <taxon>Poaceae</taxon>
        <taxon>PACMAD clade</taxon>
        <taxon>Arundinoideae</taxon>
        <taxon>Arundineae</taxon>
        <taxon>Arundo</taxon>
    </lineage>
</organism>
<proteinExistence type="predicted"/>
<reference evidence="1" key="2">
    <citation type="journal article" date="2015" name="Data Brief">
        <title>Shoot transcriptome of the giant reed, Arundo donax.</title>
        <authorList>
            <person name="Barrero R.A."/>
            <person name="Guerrero F.D."/>
            <person name="Moolhuijzen P."/>
            <person name="Goolsby J.A."/>
            <person name="Tidwell J."/>
            <person name="Bellgard S.E."/>
            <person name="Bellgard M.I."/>
        </authorList>
    </citation>
    <scope>NUCLEOTIDE SEQUENCE</scope>
    <source>
        <tissue evidence="1">Shoot tissue taken approximately 20 cm above the soil surface</tissue>
    </source>
</reference>
<evidence type="ECO:0000313" key="1">
    <source>
        <dbReference type="EMBL" id="JAE12798.1"/>
    </source>
</evidence>
<protein>
    <submittedName>
        <fullName evidence="1">Uncharacterized protein</fullName>
    </submittedName>
</protein>
<dbReference type="EMBL" id="GBRH01185098">
    <property type="protein sequence ID" value="JAE12798.1"/>
    <property type="molecule type" value="Transcribed_RNA"/>
</dbReference>
<reference evidence="1" key="1">
    <citation type="submission" date="2014-09" db="EMBL/GenBank/DDBJ databases">
        <authorList>
            <person name="Magalhaes I.L.F."/>
            <person name="Oliveira U."/>
            <person name="Santos F.R."/>
            <person name="Vidigal T.H.D.A."/>
            <person name="Brescovit A.D."/>
            <person name="Santos A.J."/>
        </authorList>
    </citation>
    <scope>NUCLEOTIDE SEQUENCE</scope>
    <source>
        <tissue evidence="1">Shoot tissue taken approximately 20 cm above the soil surface</tissue>
    </source>
</reference>
<name>A0A0A9FWQ4_ARUDO</name>
<sequence>MLSYPQFINFRWFAVRLDARNIVISFSCT</sequence>
<dbReference type="AlphaFoldDB" id="A0A0A9FWQ4"/>
<accession>A0A0A9FWQ4</accession>